<dbReference type="Proteomes" id="UP000811246">
    <property type="component" value="Chromosome 9"/>
</dbReference>
<sequence length="40" mass="4518">MQDFVDQPHGGYGYCSSTRGVNFVDNVIYLVHDLHPIPIL</sequence>
<accession>A0A922E1Y0</accession>
<organism evidence="1 2">
    <name type="scientific">Carya illinoinensis</name>
    <name type="common">Pecan</name>
    <dbReference type="NCBI Taxonomy" id="32201"/>
    <lineage>
        <taxon>Eukaryota</taxon>
        <taxon>Viridiplantae</taxon>
        <taxon>Streptophyta</taxon>
        <taxon>Embryophyta</taxon>
        <taxon>Tracheophyta</taxon>
        <taxon>Spermatophyta</taxon>
        <taxon>Magnoliopsida</taxon>
        <taxon>eudicotyledons</taxon>
        <taxon>Gunneridae</taxon>
        <taxon>Pentapetalae</taxon>
        <taxon>rosids</taxon>
        <taxon>fabids</taxon>
        <taxon>Fagales</taxon>
        <taxon>Juglandaceae</taxon>
        <taxon>Carya</taxon>
    </lineage>
</organism>
<reference evidence="1" key="1">
    <citation type="submission" date="2021-01" db="EMBL/GenBank/DDBJ databases">
        <authorList>
            <person name="Lovell J.T."/>
            <person name="Bentley N."/>
            <person name="Bhattarai G."/>
            <person name="Jenkins J.W."/>
            <person name="Sreedasyam A."/>
            <person name="Alarcon Y."/>
            <person name="Bock C."/>
            <person name="Boston L."/>
            <person name="Carlson J."/>
            <person name="Cervantes K."/>
            <person name="Clermont K."/>
            <person name="Krom N."/>
            <person name="Kubenka K."/>
            <person name="Mamidi S."/>
            <person name="Mattison C."/>
            <person name="Monteros M."/>
            <person name="Pisani C."/>
            <person name="Plott C."/>
            <person name="Rajasekar S."/>
            <person name="Rhein H.S."/>
            <person name="Rohla C."/>
            <person name="Song M."/>
            <person name="Hilaire R.S."/>
            <person name="Shu S."/>
            <person name="Wells L."/>
            <person name="Wang X."/>
            <person name="Webber J."/>
            <person name="Heerema R.J."/>
            <person name="Klein P."/>
            <person name="Conner P."/>
            <person name="Grauke L."/>
            <person name="Grimwood J."/>
            <person name="Schmutz J."/>
            <person name="Randall J.J."/>
        </authorList>
    </citation>
    <scope>NUCLEOTIDE SEQUENCE</scope>
    <source>
        <tissue evidence="1">Leaf</tissue>
    </source>
</reference>
<dbReference type="EMBL" id="CM031833">
    <property type="protein sequence ID" value="KAG6695194.1"/>
    <property type="molecule type" value="Genomic_DNA"/>
</dbReference>
<dbReference type="AlphaFoldDB" id="A0A922E1Y0"/>
<comment type="caution">
    <text evidence="1">The sequence shown here is derived from an EMBL/GenBank/DDBJ whole genome shotgun (WGS) entry which is preliminary data.</text>
</comment>
<protein>
    <submittedName>
        <fullName evidence="1">Uncharacterized protein</fullName>
    </submittedName>
</protein>
<evidence type="ECO:0000313" key="1">
    <source>
        <dbReference type="EMBL" id="KAG6695194.1"/>
    </source>
</evidence>
<evidence type="ECO:0000313" key="2">
    <source>
        <dbReference type="Proteomes" id="UP000811246"/>
    </source>
</evidence>
<proteinExistence type="predicted"/>
<name>A0A922E1Y0_CARIL</name>
<gene>
    <name evidence="1" type="ORF">I3842_09G084800</name>
</gene>